<sequence>MEQYDHSSAANARSSSETCSSRWRTSPSSPAVDSTLQHKPSLATTRSSSSASVSVFCSSHAEASSASASAASPPPVSLASTRSSRQPAYSETLKSPKSRSFEKPKRLPVYIRIVPKDIWLRIHVDPSQTIGSIKDTALFKANAPDHDASLSYRFYQDAINASVHAKIAPVAAHDKVIKHRTYALPRSFVCPPPDLTDIPACVAASIAGIGRANKSRSHGDQSLRSAGNSVSPPGVPPLPTFDTAYSPCQAQSSLRAASVSPYASQHKPTPSSSPRSHTIPLAFSPHALNRRTPSAKSASSGDGVSACTALITRQISNSTLATSPPSTWSDGGRASNIAMVSSDASASDTSHSQSVSAWNVLNDISICLDASLITGNRNAKLEEDVARSRLLQWNARYASTGSTKPRKQSETYASMVQWDSHARCKSSSAQSYSATPTMRSSSTFDREPVRSRNELAASPRSSVDASSADSHVQRGSAAWGHTQSENTPASAVVTPPKRLARLNAATIRSVAAAPAIFYTQPGACESSSSLASFTSPSSSAVGLMTTQDDDASVMQWGTQAERAPFSDSQSSPSPTASHAAAFAPLSSPLQPSEALLSGSASSASSPLRPRSKTVTAADVVRSRPTNVQVPPMMSEAISSPVCNASLPKSAIKKMQAETSQRRYGQQSDLLDLLKGTPARLVHHDDNDDADHADHDEGFATVKQRSMPRAVPAPLVLRKASSRDSAGASSPPASSGAAEMRDDYIAGIRIDKISRGCKDASHPLSSKYAVLSSANGCELEEWQTVAAYKLRPYELLEMQWSIPTERVYIAPINLQDVMRVAGAASSVHQGALKQTCADDTYAGPDADALCLEPYFEGWVYVMKGSAIGKSEKPAKGSAKPAKWKLHWMMVKGWRIDLYRKKPRAGEAVLPVAEQVWSLRSVQCVVDAHNAVPASVALPALDIMPTSSLTVAFSTKGGTAASTSNEMSRLTLRCITQFDHQALSMLLHRAWYRCSASSALVMARIDDWRRKAVFRAIVAGRGGTVALGRAGRGGRNAASRTRLRPSGWPKEWEDADQWSSDSEREQIVAPAELENSIVTQQQQARRETVTQAKPNQRVQHKSKHEAHEAQESEIVPNGLYAALLGRSGIAPTRASKMGRGGASESLSYRRSGVQQRGLAQSASLPHMEPGLMLGSTGHYASRRRSGSATRSPARITSSPEPAAAVAARSAAATRGRSTSSHSSRSSRDVSRSASPMPWRKTSASGGSTNSDAYAMSPASVPGLVDVQPRASVMVDKFKPSQQKVKDAQASSPS</sequence>
<protein>
    <submittedName>
        <fullName evidence="2">Uncharacterized protein</fullName>
    </submittedName>
</protein>
<dbReference type="eggNOG" id="ENOG502QX6Z">
    <property type="taxonomic scope" value="Eukaryota"/>
</dbReference>
<proteinExistence type="predicted"/>
<feature type="compositionally biased region" description="Polar residues" evidence="1">
    <location>
        <begin position="1142"/>
        <end position="1161"/>
    </location>
</feature>
<feature type="region of interest" description="Disordered" evidence="1">
    <location>
        <begin position="717"/>
        <end position="737"/>
    </location>
</feature>
<feature type="region of interest" description="Disordered" evidence="1">
    <location>
        <begin position="1272"/>
        <end position="1291"/>
    </location>
</feature>
<feature type="region of interest" description="Disordered" evidence="1">
    <location>
        <begin position="212"/>
        <end position="242"/>
    </location>
</feature>
<feature type="compositionally biased region" description="Polar residues" evidence="1">
    <location>
        <begin position="1239"/>
        <end position="1249"/>
    </location>
</feature>
<keyword evidence="3" id="KW-1185">Reference proteome</keyword>
<dbReference type="STRING" id="237631.A0A0D1E0T0"/>
<feature type="compositionally biased region" description="Polar residues" evidence="1">
    <location>
        <begin position="426"/>
        <end position="443"/>
    </location>
</feature>
<feature type="region of interest" description="Disordered" evidence="1">
    <location>
        <begin position="426"/>
        <end position="493"/>
    </location>
</feature>
<feature type="region of interest" description="Disordered" evidence="1">
    <location>
        <begin position="67"/>
        <end position="100"/>
    </location>
</feature>
<gene>
    <name evidence="2" type="ORF">UMAG_03419</name>
</gene>
<feature type="region of interest" description="Disordered" evidence="1">
    <location>
        <begin position="1085"/>
        <end position="1111"/>
    </location>
</feature>
<evidence type="ECO:0000313" key="2">
    <source>
        <dbReference type="EMBL" id="KIS68320.1"/>
    </source>
</evidence>
<accession>A0A0D1E0T0</accession>
<dbReference type="KEGG" id="uma:UMAG_03419"/>
<feature type="region of interest" description="Disordered" evidence="1">
    <location>
        <begin position="591"/>
        <end position="618"/>
    </location>
</feature>
<dbReference type="RefSeq" id="XP_011389891.1">
    <property type="nucleotide sequence ID" value="XM_011391589.1"/>
</dbReference>
<feature type="compositionally biased region" description="Polar residues" evidence="1">
    <location>
        <begin position="220"/>
        <end position="231"/>
    </location>
</feature>
<feature type="compositionally biased region" description="Polar residues" evidence="1">
    <location>
        <begin position="1085"/>
        <end position="1095"/>
    </location>
</feature>
<evidence type="ECO:0000313" key="3">
    <source>
        <dbReference type="Proteomes" id="UP000000561"/>
    </source>
</evidence>
<feature type="region of interest" description="Disordered" evidence="1">
    <location>
        <begin position="256"/>
        <end position="280"/>
    </location>
</feature>
<organism evidence="2 3">
    <name type="scientific">Mycosarcoma maydis</name>
    <name type="common">Corn smut fungus</name>
    <name type="synonym">Ustilago maydis</name>
    <dbReference type="NCBI Taxonomy" id="5270"/>
    <lineage>
        <taxon>Eukaryota</taxon>
        <taxon>Fungi</taxon>
        <taxon>Dikarya</taxon>
        <taxon>Basidiomycota</taxon>
        <taxon>Ustilaginomycotina</taxon>
        <taxon>Ustilaginomycetes</taxon>
        <taxon>Ustilaginales</taxon>
        <taxon>Ustilaginaceae</taxon>
        <taxon>Mycosarcoma</taxon>
    </lineage>
</organism>
<dbReference type="OMA" id="EPYFEGW"/>
<feature type="region of interest" description="Disordered" evidence="1">
    <location>
        <begin position="1"/>
        <end position="49"/>
    </location>
</feature>
<reference evidence="2 3" key="1">
    <citation type="journal article" date="2006" name="Nature">
        <title>Insights from the genome of the biotrophic fungal plant pathogen Ustilago maydis.</title>
        <authorList>
            <person name="Kamper J."/>
            <person name="Kahmann R."/>
            <person name="Bolker M."/>
            <person name="Ma L.J."/>
            <person name="Brefort T."/>
            <person name="Saville B.J."/>
            <person name="Banuett F."/>
            <person name="Kronstad J.W."/>
            <person name="Gold S.E."/>
            <person name="Muller O."/>
            <person name="Perlin M.H."/>
            <person name="Wosten H.A."/>
            <person name="de Vries R."/>
            <person name="Ruiz-Herrera J."/>
            <person name="Reynaga-Pena C.G."/>
            <person name="Snetselaar K."/>
            <person name="McCann M."/>
            <person name="Perez-Martin J."/>
            <person name="Feldbrugge M."/>
            <person name="Basse C.W."/>
            <person name="Steinberg G."/>
            <person name="Ibeas J.I."/>
            <person name="Holloman W."/>
            <person name="Guzman P."/>
            <person name="Farman M."/>
            <person name="Stajich J.E."/>
            <person name="Sentandreu R."/>
            <person name="Gonzalez-Prieto J.M."/>
            <person name="Kennell J.C."/>
            <person name="Molina L."/>
            <person name="Schirawski J."/>
            <person name="Mendoza-Mendoza A."/>
            <person name="Greilinger D."/>
            <person name="Munch K."/>
            <person name="Rossel N."/>
            <person name="Scherer M."/>
            <person name="Vranes M."/>
            <person name="Ladendorf O."/>
            <person name="Vincon V."/>
            <person name="Fuchs U."/>
            <person name="Sandrock B."/>
            <person name="Meng S."/>
            <person name="Ho E.C."/>
            <person name="Cahill M.J."/>
            <person name="Boyce K.J."/>
            <person name="Klose J."/>
            <person name="Klosterman S.J."/>
            <person name="Deelstra H.J."/>
            <person name="Ortiz-Castellanos L."/>
            <person name="Li W."/>
            <person name="Sanchez-Alonso P."/>
            <person name="Schreier P.H."/>
            <person name="Hauser-Hahn I."/>
            <person name="Vaupel M."/>
            <person name="Koopmann E."/>
            <person name="Friedrich G."/>
            <person name="Voss H."/>
            <person name="Schluter T."/>
            <person name="Margolis J."/>
            <person name="Platt D."/>
            <person name="Swimmer C."/>
            <person name="Gnirke A."/>
            <person name="Chen F."/>
            <person name="Vysotskaia V."/>
            <person name="Mannhaupt G."/>
            <person name="Guldener U."/>
            <person name="Munsterkotter M."/>
            <person name="Haase D."/>
            <person name="Oesterheld M."/>
            <person name="Mewes H.W."/>
            <person name="Mauceli E.W."/>
            <person name="DeCaprio D."/>
            <person name="Wade C.M."/>
            <person name="Butler J."/>
            <person name="Young S."/>
            <person name="Jaffe D.B."/>
            <person name="Calvo S."/>
            <person name="Nusbaum C."/>
            <person name="Galagan J."/>
            <person name="Birren B.W."/>
        </authorList>
    </citation>
    <scope>NUCLEOTIDE SEQUENCE [LARGE SCALE GENOMIC DNA]</scope>
    <source>
        <strain evidence="3">DSM 14603 / FGSC 9021 / UM521</strain>
    </source>
</reference>
<feature type="compositionally biased region" description="Basic and acidic residues" evidence="1">
    <location>
        <begin position="444"/>
        <end position="453"/>
    </location>
</feature>
<dbReference type="InParanoid" id="A0A0D1E0T0"/>
<name>A0A0D1E0T0_MYCMD</name>
<feature type="compositionally biased region" description="Basic and acidic residues" evidence="1">
    <location>
        <begin position="1273"/>
        <end position="1284"/>
    </location>
</feature>
<feature type="compositionally biased region" description="Polar residues" evidence="1">
    <location>
        <begin position="1"/>
        <end position="38"/>
    </location>
</feature>
<dbReference type="GeneID" id="23563878"/>
<feature type="compositionally biased region" description="Low complexity" evidence="1">
    <location>
        <begin position="456"/>
        <end position="470"/>
    </location>
</feature>
<feature type="region of interest" description="Disordered" evidence="1">
    <location>
        <begin position="1026"/>
        <end position="1062"/>
    </location>
</feature>
<feature type="compositionally biased region" description="Low complexity" evidence="1">
    <location>
        <begin position="591"/>
        <end position="608"/>
    </location>
</feature>
<dbReference type="VEuPathDB" id="FungiDB:UMAG_03419"/>
<dbReference type="OrthoDB" id="3366752at2759"/>
<feature type="compositionally biased region" description="Low complexity" evidence="1">
    <location>
        <begin position="1184"/>
        <end position="1221"/>
    </location>
</feature>
<dbReference type="Proteomes" id="UP000000561">
    <property type="component" value="Chromosome 9"/>
</dbReference>
<evidence type="ECO:0000256" key="1">
    <source>
        <dbReference type="SAM" id="MobiDB-lite"/>
    </source>
</evidence>
<feature type="compositionally biased region" description="Polar residues" evidence="1">
    <location>
        <begin position="256"/>
        <end position="276"/>
    </location>
</feature>
<feature type="region of interest" description="Disordered" evidence="1">
    <location>
        <begin position="1129"/>
        <end position="1254"/>
    </location>
</feature>
<feature type="compositionally biased region" description="Polar residues" evidence="1">
    <location>
        <begin position="81"/>
        <end position="95"/>
    </location>
</feature>
<dbReference type="EMBL" id="CM003148">
    <property type="protein sequence ID" value="KIS68320.1"/>
    <property type="molecule type" value="Genomic_DNA"/>
</dbReference>
<feature type="compositionally biased region" description="Low complexity" evidence="1">
    <location>
        <begin position="722"/>
        <end position="737"/>
    </location>
</feature>